<evidence type="ECO:0000313" key="8">
    <source>
        <dbReference type="Proteomes" id="UP000531659"/>
    </source>
</evidence>
<dbReference type="PROSITE" id="PS50885">
    <property type="entry name" value="HAMP"/>
    <property type="match status" value="1"/>
</dbReference>
<dbReference type="EMBL" id="JABEYB010000004">
    <property type="protein sequence ID" value="NNU75444.1"/>
    <property type="molecule type" value="Genomic_DNA"/>
</dbReference>
<evidence type="ECO:0000256" key="4">
    <source>
        <dbReference type="SAM" id="Phobius"/>
    </source>
</evidence>
<dbReference type="Gene3D" id="1.10.287.950">
    <property type="entry name" value="Methyl-accepting chemotaxis protein"/>
    <property type="match status" value="1"/>
</dbReference>
<feature type="transmembrane region" description="Helical" evidence="4">
    <location>
        <begin position="164"/>
        <end position="182"/>
    </location>
</feature>
<evidence type="ECO:0000256" key="3">
    <source>
        <dbReference type="PROSITE-ProRule" id="PRU00284"/>
    </source>
</evidence>
<organism evidence="7 8">
    <name type="scientific">Clostridium estertheticum</name>
    <dbReference type="NCBI Taxonomy" id="238834"/>
    <lineage>
        <taxon>Bacteria</taxon>
        <taxon>Bacillati</taxon>
        <taxon>Bacillota</taxon>
        <taxon>Clostridia</taxon>
        <taxon>Eubacteriales</taxon>
        <taxon>Clostridiaceae</taxon>
        <taxon>Clostridium</taxon>
    </lineage>
</organism>
<dbReference type="Gene3D" id="6.10.340.10">
    <property type="match status" value="1"/>
</dbReference>
<protein>
    <submittedName>
        <fullName evidence="7">HAMP domain-containing protein</fullName>
    </submittedName>
</protein>
<feature type="domain" description="Methyl-accepting transducer" evidence="5">
    <location>
        <begin position="255"/>
        <end position="526"/>
    </location>
</feature>
<comment type="similarity">
    <text evidence="2">Belongs to the methyl-accepting chemotaxis (MCP) protein family.</text>
</comment>
<dbReference type="Proteomes" id="UP000531659">
    <property type="component" value="Unassembled WGS sequence"/>
</dbReference>
<dbReference type="SUPFAM" id="SSF58104">
    <property type="entry name" value="Methyl-accepting chemotaxis protein (MCP) signaling domain"/>
    <property type="match status" value="1"/>
</dbReference>
<keyword evidence="4" id="KW-0472">Membrane</keyword>
<dbReference type="PANTHER" id="PTHR32089:SF112">
    <property type="entry name" value="LYSOZYME-LIKE PROTEIN-RELATED"/>
    <property type="match status" value="1"/>
</dbReference>
<reference evidence="7 8" key="1">
    <citation type="submission" date="2020-05" db="EMBL/GenBank/DDBJ databases">
        <title>Complete genome of Clostridium estertheticum subspecies estertheticum, isolated from Vacuum packed lamb meat from New Zealand imported to Switzerland.</title>
        <authorList>
            <person name="Wambui J."/>
            <person name="Stevens M.J.A."/>
            <person name="Stephan R."/>
        </authorList>
    </citation>
    <scope>NUCLEOTIDE SEQUENCE [LARGE SCALE GENOMIC DNA]</scope>
    <source>
        <strain evidence="7 8">CEST001</strain>
    </source>
</reference>
<dbReference type="InterPro" id="IPR003660">
    <property type="entry name" value="HAMP_dom"/>
</dbReference>
<sequence length="541" mass="58144">MFNSLRKKVTAGFMSVAIISMITMFALIAINMGSMLNDQIISDSNIIIGQAKMSFEKSNYDSTYIQSYMEEICKAQPTITNFQYMDSDGKIMENSDKAQIGKSGDSKALEALKDGKSKDYKNSVYKGFTTVVPASKDGKIVGVSSITINTQDLTGIVINIIKSIGLLFVISLILILIFAYFFSSKITKPIKNVVSALETISEGDFTAILKVESKDEVGVLAKAMNKTLETLREMIGSIKSTMNDLNGVSQTLSASSEEVSSSSMEITRAVGEVADGATKQSQNLIESVTLLEEFTKTFDTINENAQMVSGGSSKIKGAADVGSLRIGELVTSVEGIRQEFKYVTEKLILLNGSVEKITAITEVINDVAGQTNLLALNASIEAARAGESGKGFAVVADEIRKLAEQVSDSSNGIMELVSTVTKDTKEVSSKANLVTNKIEEQVVTVESTVASFKDILDEVKLIAPQIQNVNYALESAVKSKNYVVEKVESVASVSEEVAASAEEISATTEQQTAFSEEMTATAETLAGMAQSLSESVEKFKI</sequence>
<dbReference type="SMART" id="SM00283">
    <property type="entry name" value="MA"/>
    <property type="match status" value="1"/>
</dbReference>
<gene>
    <name evidence="7" type="ORF">HLQ16_05820</name>
</gene>
<dbReference type="Pfam" id="PF00672">
    <property type="entry name" value="HAMP"/>
    <property type="match status" value="1"/>
</dbReference>
<dbReference type="AlphaFoldDB" id="A0A7Y3SU73"/>
<dbReference type="SMART" id="SM00304">
    <property type="entry name" value="HAMP"/>
    <property type="match status" value="2"/>
</dbReference>
<dbReference type="GO" id="GO:0007165">
    <property type="term" value="P:signal transduction"/>
    <property type="evidence" value="ECO:0007669"/>
    <property type="project" value="UniProtKB-KW"/>
</dbReference>
<evidence type="ECO:0000259" key="5">
    <source>
        <dbReference type="PROSITE" id="PS50111"/>
    </source>
</evidence>
<feature type="transmembrane region" description="Helical" evidence="4">
    <location>
        <begin position="12"/>
        <end position="30"/>
    </location>
</feature>
<evidence type="ECO:0000259" key="6">
    <source>
        <dbReference type="PROSITE" id="PS50885"/>
    </source>
</evidence>
<name>A0A7Y3SU73_9CLOT</name>
<dbReference type="CDD" id="cd06225">
    <property type="entry name" value="HAMP"/>
    <property type="match status" value="1"/>
</dbReference>
<feature type="domain" description="HAMP" evidence="6">
    <location>
        <begin position="184"/>
        <end position="236"/>
    </location>
</feature>
<keyword evidence="4" id="KW-0812">Transmembrane</keyword>
<accession>A0A7Y3SU73</accession>
<comment type="caution">
    <text evidence="7">The sequence shown here is derived from an EMBL/GenBank/DDBJ whole genome shotgun (WGS) entry which is preliminary data.</text>
</comment>
<dbReference type="RefSeq" id="WP_171296217.1">
    <property type="nucleotide sequence ID" value="NZ_CP087098.1"/>
</dbReference>
<dbReference type="PROSITE" id="PS50111">
    <property type="entry name" value="CHEMOTAXIS_TRANSDUC_2"/>
    <property type="match status" value="1"/>
</dbReference>
<evidence type="ECO:0000313" key="7">
    <source>
        <dbReference type="EMBL" id="NNU75444.1"/>
    </source>
</evidence>
<keyword evidence="1 3" id="KW-0807">Transducer</keyword>
<evidence type="ECO:0000256" key="1">
    <source>
        <dbReference type="ARBA" id="ARBA00023224"/>
    </source>
</evidence>
<dbReference type="InterPro" id="IPR004089">
    <property type="entry name" value="MCPsignal_dom"/>
</dbReference>
<proteinExistence type="inferred from homology"/>
<evidence type="ECO:0000256" key="2">
    <source>
        <dbReference type="ARBA" id="ARBA00029447"/>
    </source>
</evidence>
<keyword evidence="4" id="KW-1133">Transmembrane helix</keyword>
<dbReference type="PANTHER" id="PTHR32089">
    <property type="entry name" value="METHYL-ACCEPTING CHEMOTAXIS PROTEIN MCPB"/>
    <property type="match status" value="1"/>
</dbReference>
<dbReference type="GO" id="GO:0016020">
    <property type="term" value="C:membrane"/>
    <property type="evidence" value="ECO:0007669"/>
    <property type="project" value="InterPro"/>
</dbReference>
<dbReference type="Pfam" id="PF00015">
    <property type="entry name" value="MCPsignal"/>
    <property type="match status" value="1"/>
</dbReference>